<reference evidence="1 2" key="1">
    <citation type="journal article" date="2024" name="G3 (Bethesda)">
        <title>Genome assembly of Hibiscus sabdariffa L. provides insights into metabolisms of medicinal natural products.</title>
        <authorList>
            <person name="Kim T."/>
        </authorList>
    </citation>
    <scope>NUCLEOTIDE SEQUENCE [LARGE SCALE GENOMIC DNA]</scope>
    <source>
        <strain evidence="1">TK-2024</strain>
        <tissue evidence="1">Old leaves</tissue>
    </source>
</reference>
<comment type="caution">
    <text evidence="1">The sequence shown here is derived from an EMBL/GenBank/DDBJ whole genome shotgun (WGS) entry which is preliminary data.</text>
</comment>
<organism evidence="1 2">
    <name type="scientific">Hibiscus sabdariffa</name>
    <name type="common">roselle</name>
    <dbReference type="NCBI Taxonomy" id="183260"/>
    <lineage>
        <taxon>Eukaryota</taxon>
        <taxon>Viridiplantae</taxon>
        <taxon>Streptophyta</taxon>
        <taxon>Embryophyta</taxon>
        <taxon>Tracheophyta</taxon>
        <taxon>Spermatophyta</taxon>
        <taxon>Magnoliopsida</taxon>
        <taxon>eudicotyledons</taxon>
        <taxon>Gunneridae</taxon>
        <taxon>Pentapetalae</taxon>
        <taxon>rosids</taxon>
        <taxon>malvids</taxon>
        <taxon>Malvales</taxon>
        <taxon>Malvaceae</taxon>
        <taxon>Malvoideae</taxon>
        <taxon>Hibiscus</taxon>
    </lineage>
</organism>
<dbReference type="EMBL" id="JBBPBM010000642">
    <property type="protein sequence ID" value="KAK8493153.1"/>
    <property type="molecule type" value="Genomic_DNA"/>
</dbReference>
<accession>A0ABR2AIL9</accession>
<dbReference type="Proteomes" id="UP001472677">
    <property type="component" value="Unassembled WGS sequence"/>
</dbReference>
<proteinExistence type="predicted"/>
<evidence type="ECO:0000313" key="2">
    <source>
        <dbReference type="Proteomes" id="UP001472677"/>
    </source>
</evidence>
<sequence>NGPGAELGDNPGVGAGASAAMTALMEAAATMTAHEIFFMSMVLKNKLIERPAATQKQTNKT</sequence>
<protein>
    <submittedName>
        <fullName evidence="1">Uncharacterized protein</fullName>
    </submittedName>
</protein>
<evidence type="ECO:0000313" key="1">
    <source>
        <dbReference type="EMBL" id="KAK8493153.1"/>
    </source>
</evidence>
<name>A0ABR2AIL9_9ROSI</name>
<gene>
    <name evidence="1" type="ORF">V6N12_041511</name>
</gene>
<feature type="non-terminal residue" evidence="1">
    <location>
        <position position="1"/>
    </location>
</feature>
<keyword evidence="2" id="KW-1185">Reference proteome</keyword>